<dbReference type="AlphaFoldDB" id="Q2GTP4"/>
<dbReference type="VEuPathDB" id="FungiDB:CHGG_08660"/>
<protein>
    <submittedName>
        <fullName evidence="2">Uncharacterized protein</fullName>
    </submittedName>
</protein>
<dbReference type="RefSeq" id="XP_001226587.1">
    <property type="nucleotide sequence ID" value="XM_001226586.1"/>
</dbReference>
<name>Q2GTP4_CHAGB</name>
<dbReference type="Proteomes" id="UP000001056">
    <property type="component" value="Unassembled WGS sequence"/>
</dbReference>
<feature type="region of interest" description="Disordered" evidence="1">
    <location>
        <begin position="1"/>
        <end position="45"/>
    </location>
</feature>
<gene>
    <name evidence="2" type="ORF">CHGG_08660</name>
</gene>
<evidence type="ECO:0000256" key="1">
    <source>
        <dbReference type="SAM" id="MobiDB-lite"/>
    </source>
</evidence>
<dbReference type="HOGENOM" id="CLU_2483160_0_0_1"/>
<dbReference type="GeneID" id="4395481"/>
<evidence type="ECO:0000313" key="2">
    <source>
        <dbReference type="EMBL" id="EAQ84646.1"/>
    </source>
</evidence>
<organism evidence="2 3">
    <name type="scientific">Chaetomium globosum (strain ATCC 6205 / CBS 148.51 / DSM 1962 / NBRC 6347 / NRRL 1970)</name>
    <name type="common">Soil fungus</name>
    <dbReference type="NCBI Taxonomy" id="306901"/>
    <lineage>
        <taxon>Eukaryota</taxon>
        <taxon>Fungi</taxon>
        <taxon>Dikarya</taxon>
        <taxon>Ascomycota</taxon>
        <taxon>Pezizomycotina</taxon>
        <taxon>Sordariomycetes</taxon>
        <taxon>Sordariomycetidae</taxon>
        <taxon>Sordariales</taxon>
        <taxon>Chaetomiaceae</taxon>
        <taxon>Chaetomium</taxon>
    </lineage>
</organism>
<sequence length="87" mass="9322">MARKKAPLSSRGGGKHMRAAERSLQKERRIPNLQLSKGRGLVHPDPCSVIDPATATDCGPPCTSSRPLKTCPKQPAAIPVPLAEWSI</sequence>
<feature type="compositionally biased region" description="Basic and acidic residues" evidence="1">
    <location>
        <begin position="18"/>
        <end position="30"/>
    </location>
</feature>
<dbReference type="EMBL" id="CH408034">
    <property type="protein sequence ID" value="EAQ84646.1"/>
    <property type="molecule type" value="Genomic_DNA"/>
</dbReference>
<accession>Q2GTP4</accession>
<dbReference type="InParanoid" id="Q2GTP4"/>
<reference evidence="3" key="1">
    <citation type="journal article" date="2015" name="Genome Announc.">
        <title>Draft genome sequence of the cellulolytic fungus Chaetomium globosum.</title>
        <authorList>
            <person name="Cuomo C.A."/>
            <person name="Untereiner W.A."/>
            <person name="Ma L.-J."/>
            <person name="Grabherr M."/>
            <person name="Birren B.W."/>
        </authorList>
    </citation>
    <scope>NUCLEOTIDE SEQUENCE [LARGE SCALE GENOMIC DNA]</scope>
    <source>
        <strain evidence="3">ATCC 6205 / CBS 148.51 / DSM 1962 / NBRC 6347 / NRRL 1970</strain>
    </source>
</reference>
<evidence type="ECO:0000313" key="3">
    <source>
        <dbReference type="Proteomes" id="UP000001056"/>
    </source>
</evidence>
<proteinExistence type="predicted"/>
<keyword evidence="3" id="KW-1185">Reference proteome</keyword>